<feature type="compositionally biased region" description="Low complexity" evidence="1">
    <location>
        <begin position="96"/>
        <end position="105"/>
    </location>
</feature>
<feature type="compositionally biased region" description="Basic residues" evidence="1">
    <location>
        <begin position="143"/>
        <end position="152"/>
    </location>
</feature>
<dbReference type="EMBL" id="JBBNAG010000005">
    <property type="protein sequence ID" value="KAK9132243.1"/>
    <property type="molecule type" value="Genomic_DNA"/>
</dbReference>
<dbReference type="AlphaFoldDB" id="A0AAP0JFS5"/>
<feature type="compositionally biased region" description="Basic and acidic residues" evidence="1">
    <location>
        <begin position="153"/>
        <end position="162"/>
    </location>
</feature>
<feature type="region of interest" description="Disordered" evidence="1">
    <location>
        <begin position="86"/>
        <end position="120"/>
    </location>
</feature>
<gene>
    <name evidence="2" type="ORF">Scep_011771</name>
</gene>
<dbReference type="Proteomes" id="UP001419268">
    <property type="component" value="Unassembled WGS sequence"/>
</dbReference>
<name>A0AAP0JFS5_9MAGN</name>
<reference evidence="2 3" key="1">
    <citation type="submission" date="2024-01" db="EMBL/GenBank/DDBJ databases">
        <title>Genome assemblies of Stephania.</title>
        <authorList>
            <person name="Yang L."/>
        </authorList>
    </citation>
    <scope>NUCLEOTIDE SEQUENCE [LARGE SCALE GENOMIC DNA]</scope>
    <source>
        <strain evidence="2">JXDWG</strain>
        <tissue evidence="2">Leaf</tissue>
    </source>
</reference>
<feature type="compositionally biased region" description="Low complexity" evidence="1">
    <location>
        <begin position="169"/>
        <end position="179"/>
    </location>
</feature>
<evidence type="ECO:0000313" key="2">
    <source>
        <dbReference type="EMBL" id="KAK9132243.1"/>
    </source>
</evidence>
<evidence type="ECO:0000256" key="1">
    <source>
        <dbReference type="SAM" id="MobiDB-lite"/>
    </source>
</evidence>
<comment type="caution">
    <text evidence="2">The sequence shown here is derived from an EMBL/GenBank/DDBJ whole genome shotgun (WGS) entry which is preliminary data.</text>
</comment>
<keyword evidence="3" id="KW-1185">Reference proteome</keyword>
<feature type="region of interest" description="Disordered" evidence="1">
    <location>
        <begin position="133"/>
        <end position="208"/>
    </location>
</feature>
<sequence>MRNQANEIRAQMREKAILTFTSSGSEEGPPRGRRWRRRRIAHIVRRSGRWCITQLEEHPRAAGDESIAGCEDELDMLEDTKCKPKLVRPAAEESGRAAAAAEAGPTSGGEDCGGDEAEGGGWGILRAATARFDHADGGARTAQGRRKDRGRRHNSDQRRRGTESGGAGPVRPAAAARGPTSGGAARVRPAVAQTRPTSGGDGLPRRRRRRVASAADLALRAATVRRRLTSSDGAATVQRRCGGSPAVVAESLRRWSRRVSGGGGGLAVKMGLEVKWVWRGENGFGGR</sequence>
<accession>A0AAP0JFS5</accession>
<protein>
    <submittedName>
        <fullName evidence="2">Uncharacterized protein</fullName>
    </submittedName>
</protein>
<evidence type="ECO:0000313" key="3">
    <source>
        <dbReference type="Proteomes" id="UP001419268"/>
    </source>
</evidence>
<proteinExistence type="predicted"/>
<organism evidence="2 3">
    <name type="scientific">Stephania cephalantha</name>
    <dbReference type="NCBI Taxonomy" id="152367"/>
    <lineage>
        <taxon>Eukaryota</taxon>
        <taxon>Viridiplantae</taxon>
        <taxon>Streptophyta</taxon>
        <taxon>Embryophyta</taxon>
        <taxon>Tracheophyta</taxon>
        <taxon>Spermatophyta</taxon>
        <taxon>Magnoliopsida</taxon>
        <taxon>Ranunculales</taxon>
        <taxon>Menispermaceae</taxon>
        <taxon>Menispermoideae</taxon>
        <taxon>Cissampelideae</taxon>
        <taxon>Stephania</taxon>
    </lineage>
</organism>